<comment type="catalytic activity">
    <reaction evidence="10">
        <text>ITP + H2O = IMP + diphosphate + H(+)</text>
        <dbReference type="Rhea" id="RHEA:29399"/>
        <dbReference type="ChEBI" id="CHEBI:15377"/>
        <dbReference type="ChEBI" id="CHEBI:15378"/>
        <dbReference type="ChEBI" id="CHEBI:33019"/>
        <dbReference type="ChEBI" id="CHEBI:58053"/>
        <dbReference type="ChEBI" id="CHEBI:61402"/>
        <dbReference type="EC" id="3.6.1.66"/>
    </reaction>
</comment>
<evidence type="ECO:0000256" key="6">
    <source>
        <dbReference type="ARBA" id="ARBA00022842"/>
    </source>
</evidence>
<evidence type="ECO:0000313" key="13">
    <source>
        <dbReference type="Proteomes" id="UP000440714"/>
    </source>
</evidence>
<dbReference type="GO" id="GO:0005829">
    <property type="term" value="C:cytosol"/>
    <property type="evidence" value="ECO:0007669"/>
    <property type="project" value="TreeGrafter"/>
</dbReference>
<reference evidence="12 13" key="1">
    <citation type="submission" date="2019-09" db="EMBL/GenBank/DDBJ databases">
        <authorList>
            <consortium name="PulseNet: The National Subtyping Network for Foodborne Disease Surveillance"/>
            <person name="Tarr C.L."/>
            <person name="Trees E."/>
            <person name="Katz L.S."/>
            <person name="Carleton-Romer H.A."/>
            <person name="Stroika S."/>
            <person name="Kucerova Z."/>
            <person name="Roache K.F."/>
            <person name="Sabol A.L."/>
            <person name="Besser J."/>
            <person name="Gerner-Smidt P."/>
        </authorList>
    </citation>
    <scope>NUCLEOTIDE SEQUENCE [LARGE SCALE GENOMIC DNA]</scope>
    <source>
        <strain evidence="12 13">PNUSAC011760</strain>
    </source>
</reference>
<dbReference type="RefSeq" id="WP_087685499.1">
    <property type="nucleotide sequence ID" value="NZ_CP177183.1"/>
</dbReference>
<keyword evidence="5 10" id="KW-0378">Hydrolase</keyword>
<dbReference type="EMBL" id="AAKYAN010000010">
    <property type="protein sequence ID" value="ECW8954897.1"/>
    <property type="molecule type" value="Genomic_DNA"/>
</dbReference>
<evidence type="ECO:0000256" key="8">
    <source>
        <dbReference type="ARBA" id="ARBA00051875"/>
    </source>
</evidence>
<dbReference type="CDD" id="cd00515">
    <property type="entry name" value="HAM1"/>
    <property type="match status" value="1"/>
</dbReference>
<comment type="similarity">
    <text evidence="1 10 11">Belongs to the HAM1 NTPase family.</text>
</comment>
<dbReference type="AlphaFoldDB" id="A0A698G0V9"/>
<gene>
    <name evidence="12" type="primary">rdgB</name>
    <name evidence="12" type="ORF">F5R70_05565</name>
</gene>
<evidence type="ECO:0000256" key="1">
    <source>
        <dbReference type="ARBA" id="ARBA00008023"/>
    </source>
</evidence>
<comment type="subunit">
    <text evidence="2 10">Homodimer.</text>
</comment>
<feature type="binding site" evidence="10">
    <location>
        <position position="180"/>
    </location>
    <ligand>
        <name>substrate</name>
    </ligand>
</feature>
<organism evidence="12 13">
    <name type="scientific">Campylobacter lari</name>
    <dbReference type="NCBI Taxonomy" id="201"/>
    <lineage>
        <taxon>Bacteria</taxon>
        <taxon>Pseudomonadati</taxon>
        <taxon>Campylobacterota</taxon>
        <taxon>Epsilonproteobacteria</taxon>
        <taxon>Campylobacterales</taxon>
        <taxon>Campylobacteraceae</taxon>
        <taxon>Campylobacter</taxon>
    </lineage>
</organism>
<evidence type="ECO:0000256" key="9">
    <source>
        <dbReference type="ARBA" id="ARBA00052017"/>
    </source>
</evidence>
<dbReference type="Gene3D" id="3.90.950.10">
    <property type="match status" value="1"/>
</dbReference>
<dbReference type="Proteomes" id="UP000440714">
    <property type="component" value="Unassembled WGS sequence"/>
</dbReference>
<dbReference type="GO" id="GO:0017111">
    <property type="term" value="F:ribonucleoside triphosphate phosphatase activity"/>
    <property type="evidence" value="ECO:0007669"/>
    <property type="project" value="InterPro"/>
</dbReference>
<feature type="binding site" evidence="10">
    <location>
        <position position="77"/>
    </location>
    <ligand>
        <name>substrate</name>
    </ligand>
</feature>
<dbReference type="GO" id="GO:0009117">
    <property type="term" value="P:nucleotide metabolic process"/>
    <property type="evidence" value="ECO:0007669"/>
    <property type="project" value="UniProtKB-KW"/>
</dbReference>
<comment type="catalytic activity">
    <reaction evidence="8 10">
        <text>dITP + H2O = dIMP + diphosphate + H(+)</text>
        <dbReference type="Rhea" id="RHEA:28342"/>
        <dbReference type="ChEBI" id="CHEBI:15377"/>
        <dbReference type="ChEBI" id="CHEBI:15378"/>
        <dbReference type="ChEBI" id="CHEBI:33019"/>
        <dbReference type="ChEBI" id="CHEBI:61194"/>
        <dbReference type="ChEBI" id="CHEBI:61382"/>
        <dbReference type="EC" id="3.6.1.66"/>
    </reaction>
</comment>
<protein>
    <recommendedName>
        <fullName evidence="10">dITP/XTP pyrophosphatase</fullName>
        <ecNumber evidence="10">3.6.1.66</ecNumber>
    </recommendedName>
    <alternativeName>
        <fullName evidence="10">Non-canonical purine NTP pyrophosphatase</fullName>
    </alternativeName>
    <alternativeName>
        <fullName evidence="10">Non-standard purine NTP pyrophosphatase</fullName>
    </alternativeName>
    <alternativeName>
        <fullName evidence="10">Nucleoside-triphosphate diphosphatase</fullName>
    </alternativeName>
    <alternativeName>
        <fullName evidence="10">Nucleoside-triphosphate pyrophosphatase</fullName>
        <shortName evidence="10">NTPase</shortName>
    </alternativeName>
</protein>
<dbReference type="InterPro" id="IPR002637">
    <property type="entry name" value="RdgB/HAM1"/>
</dbReference>
<dbReference type="GO" id="GO:0000166">
    <property type="term" value="F:nucleotide binding"/>
    <property type="evidence" value="ECO:0007669"/>
    <property type="project" value="UniProtKB-KW"/>
</dbReference>
<dbReference type="Pfam" id="PF01725">
    <property type="entry name" value="Ham1p_like"/>
    <property type="match status" value="1"/>
</dbReference>
<evidence type="ECO:0000256" key="5">
    <source>
        <dbReference type="ARBA" id="ARBA00022801"/>
    </source>
</evidence>
<comment type="cofactor">
    <cofactor evidence="10">
        <name>Mg(2+)</name>
        <dbReference type="ChEBI" id="CHEBI:18420"/>
    </cofactor>
    <text evidence="10">Binds 1 Mg(2+) ion per subunit.</text>
</comment>
<dbReference type="EC" id="3.6.1.66" evidence="10"/>
<comment type="caution">
    <text evidence="12">The sequence shown here is derived from an EMBL/GenBank/DDBJ whole genome shotgun (WGS) entry which is preliminary data.</text>
</comment>
<dbReference type="GO" id="GO:0035870">
    <property type="term" value="F:dITP diphosphatase activity"/>
    <property type="evidence" value="ECO:0007669"/>
    <property type="project" value="UniProtKB-UniRule"/>
</dbReference>
<feature type="active site" description="Proton acceptor" evidence="10">
    <location>
        <position position="76"/>
    </location>
</feature>
<proteinExistence type="inferred from homology"/>
<dbReference type="NCBIfam" id="TIGR00042">
    <property type="entry name" value="RdgB/HAM1 family non-canonical purine NTP pyrophosphatase"/>
    <property type="match status" value="1"/>
</dbReference>
<dbReference type="HAMAP" id="MF_01405">
    <property type="entry name" value="Non_canon_purine_NTPase"/>
    <property type="match status" value="1"/>
</dbReference>
<evidence type="ECO:0000256" key="11">
    <source>
        <dbReference type="RuleBase" id="RU003781"/>
    </source>
</evidence>
<dbReference type="GO" id="GO:0046872">
    <property type="term" value="F:metal ion binding"/>
    <property type="evidence" value="ECO:0007669"/>
    <property type="project" value="UniProtKB-KW"/>
</dbReference>
<evidence type="ECO:0000256" key="10">
    <source>
        <dbReference type="HAMAP-Rule" id="MF_01405"/>
    </source>
</evidence>
<comment type="catalytic activity">
    <reaction evidence="9 10">
        <text>XTP + H2O = XMP + diphosphate + H(+)</text>
        <dbReference type="Rhea" id="RHEA:28610"/>
        <dbReference type="ChEBI" id="CHEBI:15377"/>
        <dbReference type="ChEBI" id="CHEBI:15378"/>
        <dbReference type="ChEBI" id="CHEBI:33019"/>
        <dbReference type="ChEBI" id="CHEBI:57464"/>
        <dbReference type="ChEBI" id="CHEBI:61314"/>
        <dbReference type="EC" id="3.6.1.66"/>
    </reaction>
</comment>
<keyword evidence="7 10" id="KW-0546">Nucleotide metabolism</keyword>
<dbReference type="InterPro" id="IPR029001">
    <property type="entry name" value="ITPase-like_fam"/>
</dbReference>
<keyword evidence="3 10" id="KW-0479">Metal-binding</keyword>
<dbReference type="GO" id="GO:0009146">
    <property type="term" value="P:purine nucleoside triphosphate catabolic process"/>
    <property type="evidence" value="ECO:0007669"/>
    <property type="project" value="UniProtKB-UniRule"/>
</dbReference>
<feature type="binding site" evidence="10">
    <location>
        <begin position="157"/>
        <end position="160"/>
    </location>
    <ligand>
        <name>substrate</name>
    </ligand>
</feature>
<evidence type="ECO:0000313" key="12">
    <source>
        <dbReference type="EMBL" id="ECW8954897.1"/>
    </source>
</evidence>
<dbReference type="PANTHER" id="PTHR11067">
    <property type="entry name" value="INOSINE TRIPHOSPHATE PYROPHOSPHATASE/HAM1 PROTEIN"/>
    <property type="match status" value="1"/>
</dbReference>
<keyword evidence="4 10" id="KW-0547">Nucleotide-binding</keyword>
<dbReference type="PANTHER" id="PTHR11067:SF9">
    <property type="entry name" value="INOSINE TRIPHOSPHATE PYROPHOSPHATASE"/>
    <property type="match status" value="1"/>
</dbReference>
<feature type="binding site" evidence="10">
    <location>
        <begin position="11"/>
        <end position="16"/>
    </location>
    <ligand>
        <name>substrate</name>
    </ligand>
</feature>
<name>A0A698G0V9_CAMLA</name>
<keyword evidence="6 10" id="KW-0460">Magnesium</keyword>
<dbReference type="SUPFAM" id="SSF52972">
    <property type="entry name" value="ITPase-like"/>
    <property type="match status" value="1"/>
</dbReference>
<comment type="function">
    <text evidence="10">Pyrophosphatase that catalyzes the hydrolysis of nucleoside triphosphates to their monophosphate derivatives, with a high preference for the non-canonical purine nucleotides XTP (xanthosine triphosphate), dITP (deoxyinosine triphosphate) and ITP. Seems to function as a house-cleaning enzyme that removes non-canonical purine nucleotides from the nucleotide pool, thus preventing their incorporation into DNA/RNA and avoiding chromosomal lesions.</text>
</comment>
<dbReference type="GO" id="GO:0036220">
    <property type="term" value="F:ITP diphosphatase activity"/>
    <property type="evidence" value="ECO:0007669"/>
    <property type="project" value="UniProtKB-UniRule"/>
</dbReference>
<dbReference type="FunFam" id="3.90.950.10:FF:000001">
    <property type="entry name" value="dITP/XTP pyrophosphatase"/>
    <property type="match status" value="1"/>
</dbReference>
<evidence type="ECO:0000256" key="2">
    <source>
        <dbReference type="ARBA" id="ARBA00011738"/>
    </source>
</evidence>
<evidence type="ECO:0000256" key="7">
    <source>
        <dbReference type="ARBA" id="ARBA00023080"/>
    </source>
</evidence>
<comment type="caution">
    <text evidence="10">Lacks conserved residue(s) required for the propagation of feature annotation.</text>
</comment>
<accession>A0A698G0V9</accession>
<feature type="binding site" evidence="10">
    <location>
        <position position="76"/>
    </location>
    <ligand>
        <name>Mg(2+)</name>
        <dbReference type="ChEBI" id="CHEBI:18420"/>
    </ligand>
</feature>
<dbReference type="InterPro" id="IPR020922">
    <property type="entry name" value="dITP/XTP_pyrophosphatase"/>
</dbReference>
<dbReference type="GO" id="GO:0036222">
    <property type="term" value="F:XTP diphosphatase activity"/>
    <property type="evidence" value="ECO:0007669"/>
    <property type="project" value="UniProtKB-UniRule"/>
</dbReference>
<feature type="binding site" evidence="10">
    <location>
        <begin position="185"/>
        <end position="186"/>
    </location>
    <ligand>
        <name>substrate</name>
    </ligand>
</feature>
<sequence>MKKKLKIILATSNAHKVEEIKKFLTTYEIYALNEIITPFEIIEDGTSFKENALIKSKAIFNALGKKQDEFITLSDDSGISVEALNNAPGIFSARYSQEGTDEANRNKLIQSLHEKNLHQSKAFYTAAIAISSKYGHFSTHGYMHGLAIDTPRGNNGFGYDPLFIPKGFDKTLGELDEQVKLKISHRSQALMFATYILRALEKMEYW</sequence>
<evidence type="ECO:0000256" key="4">
    <source>
        <dbReference type="ARBA" id="ARBA00022741"/>
    </source>
</evidence>
<evidence type="ECO:0000256" key="3">
    <source>
        <dbReference type="ARBA" id="ARBA00022723"/>
    </source>
</evidence>